<gene>
    <name evidence="1" type="ORF">g.34376</name>
</gene>
<evidence type="ECO:0008006" key="2">
    <source>
        <dbReference type="Google" id="ProtNLM"/>
    </source>
</evidence>
<accession>A0A2S2NEM4</accession>
<dbReference type="EMBL" id="GGMR01002783">
    <property type="protein sequence ID" value="MBY15402.1"/>
    <property type="molecule type" value="Transcribed_RNA"/>
</dbReference>
<evidence type="ECO:0000313" key="1">
    <source>
        <dbReference type="EMBL" id="MBY15402.1"/>
    </source>
</evidence>
<dbReference type="AlphaFoldDB" id="A0A2S2NEM4"/>
<protein>
    <recommendedName>
        <fullName evidence="2">MULE transposase domain-containing protein</fullName>
    </recommendedName>
</protein>
<organism evidence="1">
    <name type="scientific">Schizaphis graminum</name>
    <name type="common">Green bug aphid</name>
    <dbReference type="NCBI Taxonomy" id="13262"/>
    <lineage>
        <taxon>Eukaryota</taxon>
        <taxon>Metazoa</taxon>
        <taxon>Ecdysozoa</taxon>
        <taxon>Arthropoda</taxon>
        <taxon>Hexapoda</taxon>
        <taxon>Insecta</taxon>
        <taxon>Pterygota</taxon>
        <taxon>Neoptera</taxon>
        <taxon>Paraneoptera</taxon>
        <taxon>Hemiptera</taxon>
        <taxon>Sternorrhyncha</taxon>
        <taxon>Aphidomorpha</taxon>
        <taxon>Aphidoidea</taxon>
        <taxon>Aphididae</taxon>
        <taxon>Aphidini</taxon>
        <taxon>Schizaphis</taxon>
    </lineage>
</organism>
<name>A0A2S2NEM4_SCHGA</name>
<reference evidence="1" key="1">
    <citation type="submission" date="2018-04" db="EMBL/GenBank/DDBJ databases">
        <title>Transcriptome of Schizaphis graminum biotype I.</title>
        <authorList>
            <person name="Scully E.D."/>
            <person name="Geib S.M."/>
            <person name="Palmer N.A."/>
            <person name="Koch K."/>
            <person name="Bradshaw J."/>
            <person name="Heng-Moss T."/>
            <person name="Sarath G."/>
        </authorList>
    </citation>
    <scope>NUCLEOTIDE SEQUENCE</scope>
</reference>
<sequence>MFQIIMEECAKRNLYPDPKYLHLDFESAVIEAAKEVIGKHINVRGCFYHLCQSTFRKVQELGLATMYKRDEEFRKHCGMVDALAFLPLQLVEEGMTYLKNNLPENLMDLLDYFDAYYVSGKYRRIGNEENNIRFRRLPHQLTRP</sequence>
<proteinExistence type="predicted"/>